<dbReference type="AlphaFoldDB" id="A0A922D4M4"/>
<dbReference type="Proteomes" id="UP000811246">
    <property type="component" value="Chromosome 14"/>
</dbReference>
<sequence>MFNLRSTKQLYHGKLLHEPRVLAIGGVEESGTHIRSKFPTGDSSAKA</sequence>
<gene>
    <name evidence="1" type="ORF">I3842_14G109600</name>
</gene>
<proteinExistence type="predicted"/>
<organism evidence="1 2">
    <name type="scientific">Carya illinoinensis</name>
    <name type="common">Pecan</name>
    <dbReference type="NCBI Taxonomy" id="32201"/>
    <lineage>
        <taxon>Eukaryota</taxon>
        <taxon>Viridiplantae</taxon>
        <taxon>Streptophyta</taxon>
        <taxon>Embryophyta</taxon>
        <taxon>Tracheophyta</taxon>
        <taxon>Spermatophyta</taxon>
        <taxon>Magnoliopsida</taxon>
        <taxon>eudicotyledons</taxon>
        <taxon>Gunneridae</taxon>
        <taxon>Pentapetalae</taxon>
        <taxon>rosids</taxon>
        <taxon>fabids</taxon>
        <taxon>Fagales</taxon>
        <taxon>Juglandaceae</taxon>
        <taxon>Carya</taxon>
    </lineage>
</organism>
<name>A0A922D4M4_CARIL</name>
<protein>
    <submittedName>
        <fullName evidence="1">Uncharacterized protein</fullName>
    </submittedName>
</protein>
<reference evidence="1" key="1">
    <citation type="submission" date="2021-01" db="EMBL/GenBank/DDBJ databases">
        <authorList>
            <person name="Lovell J.T."/>
            <person name="Bentley N."/>
            <person name="Bhattarai G."/>
            <person name="Jenkins J.W."/>
            <person name="Sreedasyam A."/>
            <person name="Alarcon Y."/>
            <person name="Bock C."/>
            <person name="Boston L."/>
            <person name="Carlson J."/>
            <person name="Cervantes K."/>
            <person name="Clermont K."/>
            <person name="Krom N."/>
            <person name="Kubenka K."/>
            <person name="Mamidi S."/>
            <person name="Mattison C."/>
            <person name="Monteros M."/>
            <person name="Pisani C."/>
            <person name="Plott C."/>
            <person name="Rajasekar S."/>
            <person name="Rhein H.S."/>
            <person name="Rohla C."/>
            <person name="Song M."/>
            <person name="Hilaire R.S."/>
            <person name="Shu S."/>
            <person name="Wells L."/>
            <person name="Wang X."/>
            <person name="Webber J."/>
            <person name="Heerema R.J."/>
            <person name="Klein P."/>
            <person name="Conner P."/>
            <person name="Grauke L."/>
            <person name="Grimwood J."/>
            <person name="Schmutz J."/>
            <person name="Randall J.J."/>
        </authorList>
    </citation>
    <scope>NUCLEOTIDE SEQUENCE</scope>
    <source>
        <tissue evidence="1">Leaf</tissue>
    </source>
</reference>
<evidence type="ECO:0000313" key="2">
    <source>
        <dbReference type="Proteomes" id="UP000811246"/>
    </source>
</evidence>
<dbReference type="EMBL" id="CM031838">
    <property type="protein sequence ID" value="KAG6679017.1"/>
    <property type="molecule type" value="Genomic_DNA"/>
</dbReference>
<accession>A0A922D4M4</accession>
<comment type="caution">
    <text evidence="1">The sequence shown here is derived from an EMBL/GenBank/DDBJ whole genome shotgun (WGS) entry which is preliminary data.</text>
</comment>
<evidence type="ECO:0000313" key="1">
    <source>
        <dbReference type="EMBL" id="KAG6679017.1"/>
    </source>
</evidence>